<sequence length="221" mass="24199">MTPAASLARIQLNTRSRDVQRDLRDATQMHKTLMRLVPDNLGATPRYDVGLLFRVEETDRDLTLLVQATAPLNASGLPADYGRTQIKDLTPMFRALRKGLAVRYRTVVNPVKRERLPLDLKGRRGKLIALTGPDADQWWARRAAEAGLHLTTLHPTPLDSAHPTRPRGDENAPSMRHNLIRYDGTATVTDPEALAAAVLTGIGRAKSYGAGLLSLAPATTS</sequence>
<dbReference type="NCBIfam" id="TIGR01907">
    <property type="entry name" value="casE_Cse3"/>
    <property type="match status" value="1"/>
</dbReference>
<reference evidence="2" key="1">
    <citation type="submission" date="2024-07" db="EMBL/GenBank/DDBJ databases">
        <authorList>
            <person name="Yu S.T."/>
        </authorList>
    </citation>
    <scope>NUCLEOTIDE SEQUENCE</scope>
    <source>
        <strain evidence="2">Y1</strain>
    </source>
</reference>
<dbReference type="InterPro" id="IPR010179">
    <property type="entry name" value="CRISPR-assoc_prot_Cse3"/>
</dbReference>
<feature type="region of interest" description="Disordered" evidence="1">
    <location>
        <begin position="153"/>
        <end position="175"/>
    </location>
</feature>
<accession>A0AB39TW13</accession>
<protein>
    <submittedName>
        <fullName evidence="2">Type I-E CRISPR-associated protein Cas6/Cse3/CasE</fullName>
    </submittedName>
</protein>
<dbReference type="SMART" id="SM01101">
    <property type="entry name" value="CRISPR_assoc"/>
    <property type="match status" value="1"/>
</dbReference>
<gene>
    <name evidence="2" type="primary">cas6e</name>
    <name evidence="2" type="ORF">AB2U05_34340</name>
</gene>
<dbReference type="EMBL" id="CP163445">
    <property type="protein sequence ID" value="XDQ83226.1"/>
    <property type="molecule type" value="Genomic_DNA"/>
</dbReference>
<proteinExistence type="predicted"/>
<dbReference type="Gene3D" id="3.30.70.1200">
    <property type="entry name" value="Crispr-associated protein, domain 1"/>
    <property type="match status" value="1"/>
</dbReference>
<organism evidence="2">
    <name type="scientific">Streptomyces sp. Y1</name>
    <dbReference type="NCBI Taxonomy" id="3238634"/>
    <lineage>
        <taxon>Bacteria</taxon>
        <taxon>Bacillati</taxon>
        <taxon>Actinomycetota</taxon>
        <taxon>Actinomycetes</taxon>
        <taxon>Kitasatosporales</taxon>
        <taxon>Streptomycetaceae</taxon>
        <taxon>Streptomyces</taxon>
    </lineage>
</organism>
<evidence type="ECO:0000313" key="2">
    <source>
        <dbReference type="EMBL" id="XDQ83226.1"/>
    </source>
</evidence>
<dbReference type="SUPFAM" id="SSF117987">
    <property type="entry name" value="CRISPR-associated protein"/>
    <property type="match status" value="2"/>
</dbReference>
<dbReference type="CDD" id="cd09727">
    <property type="entry name" value="Cas6_I-E"/>
    <property type="match status" value="1"/>
</dbReference>
<dbReference type="AlphaFoldDB" id="A0AB39TW13"/>
<evidence type="ECO:0000256" key="1">
    <source>
        <dbReference type="SAM" id="MobiDB-lite"/>
    </source>
</evidence>
<dbReference type="Gene3D" id="3.30.70.1210">
    <property type="entry name" value="Crispr-associated protein, domain 2"/>
    <property type="match status" value="1"/>
</dbReference>
<dbReference type="Pfam" id="PF08798">
    <property type="entry name" value="CRISPR_assoc"/>
    <property type="match status" value="1"/>
</dbReference>
<dbReference type="RefSeq" id="WP_369185396.1">
    <property type="nucleotide sequence ID" value="NZ_CP163445.1"/>
</dbReference>
<name>A0AB39TW13_9ACTN</name>